<dbReference type="EMBL" id="BRPJ01000082">
    <property type="protein sequence ID" value="GLB31972.1"/>
    <property type="molecule type" value="Genomic_DNA"/>
</dbReference>
<evidence type="ECO:0000313" key="2">
    <source>
        <dbReference type="Proteomes" id="UP001419084"/>
    </source>
</evidence>
<comment type="caution">
    <text evidence="1">The sequence shown here is derived from an EMBL/GenBank/DDBJ whole genome shotgun (WGS) entry which is preliminary data.</text>
</comment>
<name>A0ABQ5MAX9_9FIRM</name>
<proteinExistence type="predicted"/>
<accession>A0ABQ5MAX9</accession>
<dbReference type="RefSeq" id="WP_346066027.1">
    <property type="nucleotide sequence ID" value="NZ_BRPJ01000082.1"/>
</dbReference>
<keyword evidence="2" id="KW-1185">Reference proteome</keyword>
<organism evidence="1 2">
    <name type="scientific">Lacrimispora amygdalina</name>
    <dbReference type="NCBI Taxonomy" id="253257"/>
    <lineage>
        <taxon>Bacteria</taxon>
        <taxon>Bacillati</taxon>
        <taxon>Bacillota</taxon>
        <taxon>Clostridia</taxon>
        <taxon>Lachnospirales</taxon>
        <taxon>Lachnospiraceae</taxon>
        <taxon>Lacrimispora</taxon>
    </lineage>
</organism>
<protein>
    <submittedName>
        <fullName evidence="1">Uncharacterized protein</fullName>
    </submittedName>
</protein>
<dbReference type="Proteomes" id="UP001419084">
    <property type="component" value="Unassembled WGS sequence"/>
</dbReference>
<reference evidence="1 2" key="1">
    <citation type="journal article" date="2024" name="Int. J. Syst. Evol. Microbiol.">
        <title>Lacrimispora brassicae sp. nov. isolated from fermented cabbage, and proposal of Clostridium indicum Gundawar et al. 2019 and Clostridium methoxybenzovorans Mechichi et al. 1999 as heterotypic synonyms of Lacrimispora amygdalina (Parshina et al. 2003) Haas and Blanchard 2020 and Lacrimispora indolis (McClung and McCoy 1957) Haas and Blanchard 2020, respectively.</title>
        <authorList>
            <person name="Kobayashi H."/>
            <person name="Tanizawa Y."/>
            <person name="Sakamoto M."/>
            <person name="Ohkuma M."/>
            <person name="Tohno M."/>
        </authorList>
    </citation>
    <scope>NUCLEOTIDE SEQUENCE [LARGE SCALE GENOMIC DNA]</scope>
    <source>
        <strain evidence="1 2">DSM 12857</strain>
    </source>
</reference>
<evidence type="ECO:0000313" key="1">
    <source>
        <dbReference type="EMBL" id="GLB31972.1"/>
    </source>
</evidence>
<sequence length="208" mass="24825">MTYFGNKENFAIAFELKKSPFNESEKREPSWGEFQMWVHNNSVCTFSMDDKIREYEWDLSFIVEWFYINKDYILEEIPFPLPCEGNNAIELYNNSGDFDSDDDNEFNSWYEKRQDWYFTHSWYSNNGGSYLADVIFRRVNDTIEIAWDNTELYDNIKYVNPKGVCYISVELFQLVVDGFIEEFMNDISKSEEGKRIIQEICGKTNQTK</sequence>
<gene>
    <name evidence="1" type="ORF">LAD12857_38950</name>
</gene>